<organism evidence="1 2">
    <name type="scientific">Podila minutissima</name>
    <dbReference type="NCBI Taxonomy" id="64525"/>
    <lineage>
        <taxon>Eukaryota</taxon>
        <taxon>Fungi</taxon>
        <taxon>Fungi incertae sedis</taxon>
        <taxon>Mucoromycota</taxon>
        <taxon>Mortierellomycotina</taxon>
        <taxon>Mortierellomycetes</taxon>
        <taxon>Mortierellales</taxon>
        <taxon>Mortierellaceae</taxon>
        <taxon>Podila</taxon>
    </lineage>
</organism>
<dbReference type="AlphaFoldDB" id="A0A9P5SBL0"/>
<dbReference type="Proteomes" id="UP000696485">
    <property type="component" value="Unassembled WGS sequence"/>
</dbReference>
<protein>
    <submittedName>
        <fullName evidence="1">Uncharacterized protein</fullName>
    </submittedName>
</protein>
<dbReference type="EMBL" id="JAAAUY010002798">
    <property type="protein sequence ID" value="KAF9309739.1"/>
    <property type="molecule type" value="Genomic_DNA"/>
</dbReference>
<name>A0A9P5SBL0_9FUNG</name>
<evidence type="ECO:0000313" key="2">
    <source>
        <dbReference type="Proteomes" id="UP000696485"/>
    </source>
</evidence>
<proteinExistence type="predicted"/>
<sequence length="211" mass="24520">MILDTPGINNSVSDDETITKLVLRHSFNLVLIVISFWYPLTVELQLALEYYSKVLQGLHCNVAFLHTRVDYADHHSHNEDFYRNLKLRNLLLSRIFQDRGSTPEGKDRRHMVPKADEMEEHPSFTLDLRSDKGSIIHCLDRNTIREILYLAASNSPQRIDTSNENMEKIRAIPHPKTFTDSQRRKILESISEEDEKQKILSVPDDCLGRSY</sequence>
<accession>A0A9P5SBL0</accession>
<comment type="caution">
    <text evidence="1">The sequence shown here is derived from an EMBL/GenBank/DDBJ whole genome shotgun (WGS) entry which is preliminary data.</text>
</comment>
<evidence type="ECO:0000313" key="1">
    <source>
        <dbReference type="EMBL" id="KAF9309739.1"/>
    </source>
</evidence>
<feature type="non-terminal residue" evidence="1">
    <location>
        <position position="211"/>
    </location>
</feature>
<gene>
    <name evidence="1" type="ORF">BG006_004995</name>
</gene>
<reference evidence="1" key="1">
    <citation type="journal article" date="2020" name="Fungal Divers.">
        <title>Resolving the Mortierellaceae phylogeny through synthesis of multi-gene phylogenetics and phylogenomics.</title>
        <authorList>
            <person name="Vandepol N."/>
            <person name="Liber J."/>
            <person name="Desiro A."/>
            <person name="Na H."/>
            <person name="Kennedy M."/>
            <person name="Barry K."/>
            <person name="Grigoriev I.V."/>
            <person name="Miller A.N."/>
            <person name="O'Donnell K."/>
            <person name="Stajich J.E."/>
            <person name="Bonito G."/>
        </authorList>
    </citation>
    <scope>NUCLEOTIDE SEQUENCE</scope>
    <source>
        <strain evidence="1">NVP1</strain>
    </source>
</reference>
<keyword evidence="2" id="KW-1185">Reference proteome</keyword>